<keyword evidence="2" id="KW-1185">Reference proteome</keyword>
<proteinExistence type="predicted"/>
<sequence>MASRKRDIGIAESGLHRPLGAVAISGVIRVFVLRVVFGIPQVRVQFGFEHLLDGAREKILEHALDVVNILQLAISNELTDLLLGYKFHVDSLPL</sequence>
<reference evidence="1 2" key="1">
    <citation type="submission" date="2019-03" db="EMBL/GenBank/DDBJ databases">
        <title>Genomic Encyclopedia of Type Strains, Phase IV (KMG-IV): sequencing the most valuable type-strain genomes for metagenomic binning, comparative biology and taxonomic classification.</title>
        <authorList>
            <person name="Goeker M."/>
        </authorList>
    </citation>
    <scope>NUCLEOTIDE SEQUENCE [LARGE SCALE GENOMIC DNA]</scope>
    <source>
        <strain evidence="1 2">DSM 17974</strain>
    </source>
</reference>
<dbReference type="Proteomes" id="UP000294581">
    <property type="component" value="Unassembled WGS sequence"/>
</dbReference>
<evidence type="ECO:0000313" key="2">
    <source>
        <dbReference type="Proteomes" id="UP000294581"/>
    </source>
</evidence>
<protein>
    <submittedName>
        <fullName evidence="1">Uncharacterized protein</fullName>
    </submittedName>
</protein>
<dbReference type="EMBL" id="SORF01000010">
    <property type="protein sequence ID" value="TDY43960.1"/>
    <property type="molecule type" value="Genomic_DNA"/>
</dbReference>
<gene>
    <name evidence="1" type="ORF">C7445_1104</name>
</gene>
<evidence type="ECO:0000313" key="1">
    <source>
        <dbReference type="EMBL" id="TDY43960.1"/>
    </source>
</evidence>
<dbReference type="AlphaFoldDB" id="A0A4R8LJK6"/>
<accession>A0A4R8LJK6</accession>
<organism evidence="1 2">
    <name type="scientific">Alicyclobacillus sacchari</name>
    <dbReference type="NCBI Taxonomy" id="392010"/>
    <lineage>
        <taxon>Bacteria</taxon>
        <taxon>Bacillati</taxon>
        <taxon>Bacillota</taxon>
        <taxon>Bacilli</taxon>
        <taxon>Bacillales</taxon>
        <taxon>Alicyclobacillaceae</taxon>
        <taxon>Alicyclobacillus</taxon>
    </lineage>
</organism>
<name>A0A4R8LJK6_9BACL</name>
<comment type="caution">
    <text evidence="1">The sequence shown here is derived from an EMBL/GenBank/DDBJ whole genome shotgun (WGS) entry which is preliminary data.</text>
</comment>